<proteinExistence type="predicted"/>
<dbReference type="InterPro" id="IPR000719">
    <property type="entry name" value="Prot_kinase_dom"/>
</dbReference>
<dbReference type="AlphaFoldDB" id="A0A7J8GAM5"/>
<dbReference type="SUPFAM" id="SSF56112">
    <property type="entry name" value="Protein kinase-like (PK-like)"/>
    <property type="match status" value="1"/>
</dbReference>
<evidence type="ECO:0000259" key="6">
    <source>
        <dbReference type="PROSITE" id="PS50011"/>
    </source>
</evidence>
<evidence type="ECO:0000313" key="7">
    <source>
        <dbReference type="EMBL" id="KAF6456898.1"/>
    </source>
</evidence>
<sequence>MHVDVFGGNKRVIILICSSEDANIILLAAENLGLNTGEFVFIVLQQLEAWGYTTHEILQEMSTRQDRSLAGKPCGHLLGIRKPSVLQEIRLVYELRHENIIPFFGICTKAPNTCIITQYCKKGSLKDVLRNSDN</sequence>
<dbReference type="Gene3D" id="1.10.510.10">
    <property type="entry name" value="Transferase(Phosphotransferase) domain 1"/>
    <property type="match status" value="1"/>
</dbReference>
<evidence type="ECO:0000256" key="5">
    <source>
        <dbReference type="ARBA" id="ARBA00023136"/>
    </source>
</evidence>
<keyword evidence="5" id="KW-0472">Membrane</keyword>
<dbReference type="PROSITE" id="PS50011">
    <property type="entry name" value="PROTEIN_KINASE_DOM"/>
    <property type="match status" value="1"/>
</dbReference>
<organism evidence="7 8">
    <name type="scientific">Rousettus aegyptiacus</name>
    <name type="common">Egyptian fruit bat</name>
    <name type="synonym">Pteropus aegyptiacus</name>
    <dbReference type="NCBI Taxonomy" id="9407"/>
    <lineage>
        <taxon>Eukaryota</taxon>
        <taxon>Metazoa</taxon>
        <taxon>Chordata</taxon>
        <taxon>Craniata</taxon>
        <taxon>Vertebrata</taxon>
        <taxon>Euteleostomi</taxon>
        <taxon>Mammalia</taxon>
        <taxon>Eutheria</taxon>
        <taxon>Laurasiatheria</taxon>
        <taxon>Chiroptera</taxon>
        <taxon>Yinpterochiroptera</taxon>
        <taxon>Pteropodoidea</taxon>
        <taxon>Pteropodidae</taxon>
        <taxon>Rousettinae</taxon>
        <taxon>Rousettus</taxon>
    </lineage>
</organism>
<evidence type="ECO:0000256" key="1">
    <source>
        <dbReference type="ARBA" id="ARBA00004370"/>
    </source>
</evidence>
<evidence type="ECO:0000256" key="4">
    <source>
        <dbReference type="ARBA" id="ARBA00022989"/>
    </source>
</evidence>
<keyword evidence="2" id="KW-0812">Transmembrane</keyword>
<gene>
    <name evidence="7" type="ORF">HJG63_011531</name>
</gene>
<evidence type="ECO:0000256" key="3">
    <source>
        <dbReference type="ARBA" id="ARBA00022729"/>
    </source>
</evidence>
<evidence type="ECO:0000256" key="2">
    <source>
        <dbReference type="ARBA" id="ARBA00022692"/>
    </source>
</evidence>
<dbReference type="Pfam" id="PF01094">
    <property type="entry name" value="ANF_receptor"/>
    <property type="match status" value="1"/>
</dbReference>
<dbReference type="InterPro" id="IPR001828">
    <property type="entry name" value="ANF_lig-bd_rcpt"/>
</dbReference>
<feature type="domain" description="Protein kinase" evidence="6">
    <location>
        <begin position="26"/>
        <end position="134"/>
    </location>
</feature>
<dbReference type="Proteomes" id="UP000593571">
    <property type="component" value="Unassembled WGS sequence"/>
</dbReference>
<keyword evidence="3" id="KW-0732">Signal</keyword>
<comment type="subcellular location">
    <subcellularLocation>
        <location evidence="1">Membrane</location>
    </subcellularLocation>
</comment>
<accession>A0A7J8GAM5</accession>
<dbReference type="InterPro" id="IPR001245">
    <property type="entry name" value="Ser-Thr/Tyr_kinase_cat_dom"/>
</dbReference>
<dbReference type="SUPFAM" id="SSF53822">
    <property type="entry name" value="Periplasmic binding protein-like I"/>
    <property type="match status" value="1"/>
</dbReference>
<evidence type="ECO:0000313" key="8">
    <source>
        <dbReference type="Proteomes" id="UP000593571"/>
    </source>
</evidence>
<keyword evidence="4" id="KW-1133">Transmembrane helix</keyword>
<comment type="caution">
    <text evidence="7">The sequence shown here is derived from an EMBL/GenBank/DDBJ whole genome shotgun (WGS) entry which is preliminary data.</text>
</comment>
<dbReference type="InterPro" id="IPR028082">
    <property type="entry name" value="Peripla_BP_I"/>
</dbReference>
<dbReference type="GO" id="GO:0005524">
    <property type="term" value="F:ATP binding"/>
    <property type="evidence" value="ECO:0007669"/>
    <property type="project" value="InterPro"/>
</dbReference>
<protein>
    <recommendedName>
        <fullName evidence="6">Protein kinase domain-containing protein</fullName>
    </recommendedName>
</protein>
<dbReference type="GO" id="GO:0004672">
    <property type="term" value="F:protein kinase activity"/>
    <property type="evidence" value="ECO:0007669"/>
    <property type="project" value="InterPro"/>
</dbReference>
<dbReference type="InterPro" id="IPR011009">
    <property type="entry name" value="Kinase-like_dom_sf"/>
</dbReference>
<dbReference type="Pfam" id="PF07714">
    <property type="entry name" value="PK_Tyr_Ser-Thr"/>
    <property type="match status" value="1"/>
</dbReference>
<dbReference type="EMBL" id="JACASE010000006">
    <property type="protein sequence ID" value="KAF6456898.1"/>
    <property type="molecule type" value="Genomic_DNA"/>
</dbReference>
<dbReference type="Gene3D" id="3.40.50.2300">
    <property type="match status" value="1"/>
</dbReference>
<keyword evidence="8" id="KW-1185">Reference proteome</keyword>
<reference evidence="7 8" key="1">
    <citation type="journal article" date="2020" name="Nature">
        <title>Six reference-quality genomes reveal evolution of bat adaptations.</title>
        <authorList>
            <person name="Jebb D."/>
            <person name="Huang Z."/>
            <person name="Pippel M."/>
            <person name="Hughes G.M."/>
            <person name="Lavrichenko K."/>
            <person name="Devanna P."/>
            <person name="Winkler S."/>
            <person name="Jermiin L.S."/>
            <person name="Skirmuntt E.C."/>
            <person name="Katzourakis A."/>
            <person name="Burkitt-Gray L."/>
            <person name="Ray D.A."/>
            <person name="Sullivan K.A.M."/>
            <person name="Roscito J.G."/>
            <person name="Kirilenko B.M."/>
            <person name="Davalos L.M."/>
            <person name="Corthals A.P."/>
            <person name="Power M.L."/>
            <person name="Jones G."/>
            <person name="Ransome R.D."/>
            <person name="Dechmann D.K.N."/>
            <person name="Locatelli A.G."/>
            <person name="Puechmaille S.J."/>
            <person name="Fedrigo O."/>
            <person name="Jarvis E.D."/>
            <person name="Hiller M."/>
            <person name="Vernes S.C."/>
            <person name="Myers E.W."/>
            <person name="Teeling E.C."/>
        </authorList>
    </citation>
    <scope>NUCLEOTIDE SEQUENCE [LARGE SCALE GENOMIC DNA]</scope>
    <source>
        <strain evidence="7">MRouAeg1</strain>
        <tissue evidence="7">Muscle</tissue>
    </source>
</reference>
<name>A0A7J8GAM5_ROUAE</name>
<dbReference type="GO" id="GO:0016020">
    <property type="term" value="C:membrane"/>
    <property type="evidence" value="ECO:0007669"/>
    <property type="project" value="UniProtKB-SubCell"/>
</dbReference>